<reference evidence="2 3" key="1">
    <citation type="submission" date="2021-01" db="EMBL/GenBank/DDBJ databases">
        <title>Genomics of switchgrass bacterial isolates.</title>
        <authorList>
            <person name="Shade A."/>
        </authorList>
    </citation>
    <scope>NUCLEOTIDE SEQUENCE [LARGE SCALE GENOMIC DNA]</scope>
    <source>
        <strain evidence="2 3">PvP111</strain>
    </source>
</reference>
<accession>A0ABS2KPD6</accession>
<sequence>MKLLTACLGAAIGALTATVLYSILVPPKRVNYAFVSGREPLFVVDWQWLFTVGSGAVIGAAAGVWVGIVIRRRRGR</sequence>
<keyword evidence="1" id="KW-0472">Membrane</keyword>
<evidence type="ECO:0000313" key="2">
    <source>
        <dbReference type="EMBL" id="MBM7413822.1"/>
    </source>
</evidence>
<organism evidence="2 3">
    <name type="scientific">Rhodococcoides corynebacterioides</name>
    <dbReference type="NCBI Taxonomy" id="53972"/>
    <lineage>
        <taxon>Bacteria</taxon>
        <taxon>Bacillati</taxon>
        <taxon>Actinomycetota</taxon>
        <taxon>Actinomycetes</taxon>
        <taxon>Mycobacteriales</taxon>
        <taxon>Nocardiaceae</taxon>
        <taxon>Rhodococcoides</taxon>
    </lineage>
</organism>
<keyword evidence="1" id="KW-1133">Transmembrane helix</keyword>
<name>A0ABS2KPD6_9NOCA</name>
<evidence type="ECO:0000256" key="1">
    <source>
        <dbReference type="SAM" id="Phobius"/>
    </source>
</evidence>
<gene>
    <name evidence="2" type="ORF">JOE42_000555</name>
</gene>
<comment type="caution">
    <text evidence="2">The sequence shown here is derived from an EMBL/GenBank/DDBJ whole genome shotgun (WGS) entry which is preliminary data.</text>
</comment>
<keyword evidence="1" id="KW-0812">Transmembrane</keyword>
<keyword evidence="3" id="KW-1185">Reference proteome</keyword>
<feature type="transmembrane region" description="Helical" evidence="1">
    <location>
        <begin position="46"/>
        <end position="70"/>
    </location>
</feature>
<evidence type="ECO:0000313" key="3">
    <source>
        <dbReference type="Proteomes" id="UP000703038"/>
    </source>
</evidence>
<dbReference type="RefSeq" id="WP_204866531.1">
    <property type="nucleotide sequence ID" value="NZ_JAFBBK010000001.1"/>
</dbReference>
<protein>
    <submittedName>
        <fullName evidence="2">Membrane protein YfcA</fullName>
    </submittedName>
</protein>
<proteinExistence type="predicted"/>
<dbReference type="EMBL" id="JAFBBK010000001">
    <property type="protein sequence ID" value="MBM7413822.1"/>
    <property type="molecule type" value="Genomic_DNA"/>
</dbReference>
<dbReference type="Proteomes" id="UP000703038">
    <property type="component" value="Unassembled WGS sequence"/>
</dbReference>